<evidence type="ECO:0000313" key="5">
    <source>
        <dbReference type="Proteomes" id="UP000242146"/>
    </source>
</evidence>
<dbReference type="EMBL" id="MCGT01000051">
    <property type="protein sequence ID" value="ORX44023.1"/>
    <property type="molecule type" value="Genomic_DNA"/>
</dbReference>
<protein>
    <recommendedName>
        <fullName evidence="3">RlpA-like protein double-psi beta-barrel domain-containing protein</fullName>
    </recommendedName>
</protein>
<evidence type="ECO:0000313" key="4">
    <source>
        <dbReference type="EMBL" id="ORX44023.1"/>
    </source>
</evidence>
<evidence type="ECO:0000259" key="3">
    <source>
        <dbReference type="Pfam" id="PF03330"/>
    </source>
</evidence>
<dbReference type="PANTHER" id="PTHR31836:SF21">
    <property type="entry name" value="EXPANSIN-LIKE PROTEIN 7"/>
    <property type="match status" value="1"/>
</dbReference>
<dbReference type="AlphaFoldDB" id="A0A1X2G3Q8"/>
<dbReference type="SUPFAM" id="SSF50685">
    <property type="entry name" value="Barwin-like endoglucanases"/>
    <property type="match status" value="1"/>
</dbReference>
<dbReference type="CDD" id="cd22191">
    <property type="entry name" value="DPBB_RlpA_EXP_N-like"/>
    <property type="match status" value="1"/>
</dbReference>
<dbReference type="Gene3D" id="2.40.40.10">
    <property type="entry name" value="RlpA-like domain"/>
    <property type="match status" value="1"/>
</dbReference>
<reference evidence="4 5" key="1">
    <citation type="submission" date="2016-07" db="EMBL/GenBank/DDBJ databases">
        <title>Pervasive Adenine N6-methylation of Active Genes in Fungi.</title>
        <authorList>
            <consortium name="DOE Joint Genome Institute"/>
            <person name="Mondo S.J."/>
            <person name="Dannebaum R.O."/>
            <person name="Kuo R.C."/>
            <person name="Labutti K."/>
            <person name="Haridas S."/>
            <person name="Kuo A."/>
            <person name="Salamov A."/>
            <person name="Ahrendt S.R."/>
            <person name="Lipzen A."/>
            <person name="Sullivan W."/>
            <person name="Andreopoulos W.B."/>
            <person name="Clum A."/>
            <person name="Lindquist E."/>
            <person name="Daum C."/>
            <person name="Ramamoorthy G.K."/>
            <person name="Gryganskyi A."/>
            <person name="Culley D."/>
            <person name="Magnuson J.K."/>
            <person name="James T.Y."/>
            <person name="O'Malley M.A."/>
            <person name="Stajich J.E."/>
            <person name="Spatafora J.W."/>
            <person name="Visel A."/>
            <person name="Grigoriev I.V."/>
        </authorList>
    </citation>
    <scope>NUCLEOTIDE SEQUENCE [LARGE SCALE GENOMIC DNA]</scope>
    <source>
        <strain evidence="4 5">NRRL 3301</strain>
    </source>
</reference>
<organism evidence="4 5">
    <name type="scientific">Hesseltinella vesiculosa</name>
    <dbReference type="NCBI Taxonomy" id="101127"/>
    <lineage>
        <taxon>Eukaryota</taxon>
        <taxon>Fungi</taxon>
        <taxon>Fungi incertae sedis</taxon>
        <taxon>Mucoromycota</taxon>
        <taxon>Mucoromycotina</taxon>
        <taxon>Mucoromycetes</taxon>
        <taxon>Mucorales</taxon>
        <taxon>Cunninghamellaceae</taxon>
        <taxon>Hesseltinella</taxon>
    </lineage>
</organism>
<name>A0A1X2G3Q8_9FUNG</name>
<sequence>MASLAHGNRAPVELNDMYLHHHPTQARKLAMAARAAQTQDDYGPTKSYRGRDGSTYGYWNPEDNHPPRGFRSEMDDYEVYGRNLADQGYDNYVQDSPYFRTGNRATRRMNHRPAYFDIGYSDAATRRRMAIPAGSELDPVQYNRNGGIDWTNPMLKGTVFVDRGYHDEDFDITRNIRMTSTVDPGDGFLTGQGTYYDVETRSNVCGTKVSNKDLVAALNTKQFGAKTSDNPNCGKTVQVTGPTGNTVDVTIVDVCDTCEDGGVDLSPAAFEKIGQFSHGSISIKWKHT</sequence>
<feature type="domain" description="RlpA-like protein double-psi beta-barrel" evidence="3">
    <location>
        <begin position="192"/>
        <end position="284"/>
    </location>
</feature>
<feature type="region of interest" description="Disordered" evidence="2">
    <location>
        <begin position="40"/>
        <end position="68"/>
    </location>
</feature>
<dbReference type="PANTHER" id="PTHR31836">
    <property type="match status" value="1"/>
</dbReference>
<dbReference type="OrthoDB" id="406505at2759"/>
<gene>
    <name evidence="4" type="ORF">DM01DRAFT_1349866</name>
</gene>
<dbReference type="InterPro" id="IPR009009">
    <property type="entry name" value="RlpA-like_DPBB"/>
</dbReference>
<evidence type="ECO:0000256" key="1">
    <source>
        <dbReference type="ARBA" id="ARBA00022729"/>
    </source>
</evidence>
<comment type="caution">
    <text evidence="4">The sequence shown here is derived from an EMBL/GenBank/DDBJ whole genome shotgun (WGS) entry which is preliminary data.</text>
</comment>
<dbReference type="InterPro" id="IPR036908">
    <property type="entry name" value="RlpA-like_sf"/>
</dbReference>
<dbReference type="Pfam" id="PF03330">
    <property type="entry name" value="DPBB_1"/>
    <property type="match status" value="1"/>
</dbReference>
<evidence type="ECO:0000256" key="2">
    <source>
        <dbReference type="SAM" id="MobiDB-lite"/>
    </source>
</evidence>
<dbReference type="STRING" id="101127.A0A1X2G3Q8"/>
<keyword evidence="5" id="KW-1185">Reference proteome</keyword>
<accession>A0A1X2G3Q8</accession>
<proteinExistence type="predicted"/>
<dbReference type="Proteomes" id="UP000242146">
    <property type="component" value="Unassembled WGS sequence"/>
</dbReference>
<dbReference type="InterPro" id="IPR051477">
    <property type="entry name" value="Expansin_CellWall"/>
</dbReference>
<keyword evidence="1" id="KW-0732">Signal</keyword>